<comment type="subcellular location">
    <subcellularLocation>
        <location evidence="1">Cell projection</location>
        <location evidence="1">Cilium</location>
    </subcellularLocation>
    <subcellularLocation>
        <location evidence="2">Cytoplasm</location>
        <location evidence="2">Cytoskeleton</location>
    </subcellularLocation>
</comment>
<gene>
    <name evidence="9" type="primary">LOC113205968</name>
</gene>
<protein>
    <submittedName>
        <fullName evidence="9">Uncharacterized protein LOC113205968</fullName>
    </submittedName>
</protein>
<comment type="similarity">
    <text evidence="6">Belongs to the CFAP144 family.</text>
</comment>
<keyword evidence="5" id="KW-0966">Cell projection</keyword>
<evidence type="ECO:0000313" key="8">
    <source>
        <dbReference type="Proteomes" id="UP000504606"/>
    </source>
</evidence>
<name>A0A6J1SG85_FRAOC</name>
<dbReference type="AlphaFoldDB" id="A0A6J1SG85"/>
<dbReference type="Proteomes" id="UP000504606">
    <property type="component" value="Unplaced"/>
</dbReference>
<dbReference type="GO" id="GO:0005929">
    <property type="term" value="C:cilium"/>
    <property type="evidence" value="ECO:0007669"/>
    <property type="project" value="UniProtKB-SubCell"/>
</dbReference>
<keyword evidence="8" id="KW-1185">Reference proteome</keyword>
<evidence type="ECO:0000256" key="4">
    <source>
        <dbReference type="ARBA" id="ARBA00023212"/>
    </source>
</evidence>
<evidence type="ECO:0000256" key="6">
    <source>
        <dbReference type="ARBA" id="ARBA00034777"/>
    </source>
</evidence>
<organism evidence="8 9">
    <name type="scientific">Frankliniella occidentalis</name>
    <name type="common">Western flower thrips</name>
    <name type="synonym">Euthrips occidentalis</name>
    <dbReference type="NCBI Taxonomy" id="133901"/>
    <lineage>
        <taxon>Eukaryota</taxon>
        <taxon>Metazoa</taxon>
        <taxon>Ecdysozoa</taxon>
        <taxon>Arthropoda</taxon>
        <taxon>Hexapoda</taxon>
        <taxon>Insecta</taxon>
        <taxon>Pterygota</taxon>
        <taxon>Neoptera</taxon>
        <taxon>Paraneoptera</taxon>
        <taxon>Thysanoptera</taxon>
        <taxon>Terebrantia</taxon>
        <taxon>Thripoidea</taxon>
        <taxon>Thripidae</taxon>
        <taxon>Frankliniella</taxon>
    </lineage>
</organism>
<reference evidence="9" key="1">
    <citation type="submission" date="2025-08" db="UniProtKB">
        <authorList>
            <consortium name="RefSeq"/>
        </authorList>
    </citation>
    <scope>IDENTIFICATION</scope>
    <source>
        <tissue evidence="9">Whole organism</tissue>
    </source>
</reference>
<dbReference type="GeneID" id="113205968"/>
<keyword evidence="4" id="KW-0206">Cytoskeleton</keyword>
<feature type="compositionally biased region" description="Basic and acidic residues" evidence="7">
    <location>
        <begin position="70"/>
        <end position="83"/>
    </location>
</feature>
<evidence type="ECO:0000256" key="7">
    <source>
        <dbReference type="SAM" id="MobiDB-lite"/>
    </source>
</evidence>
<sequence length="141" mass="16725">MTTEKKQVDLGAEYFAWKKVYEREKRFFYIRTKFVPNLKAECITGKFYSNHDVMQKNDADQNFVNMIETESTKGPKDRSEHPATENQRYGWYPDLQPVQKNDPRLYRAHRKSHITWLAEQILLGTRDIPKPPPFTGIPFKT</sequence>
<accession>A0A6J1SG85</accession>
<evidence type="ECO:0000256" key="2">
    <source>
        <dbReference type="ARBA" id="ARBA00004245"/>
    </source>
</evidence>
<evidence type="ECO:0000256" key="1">
    <source>
        <dbReference type="ARBA" id="ARBA00004138"/>
    </source>
</evidence>
<dbReference type="KEGG" id="foc:113205968"/>
<dbReference type="InterPro" id="IPR029214">
    <property type="entry name" value="CFAP144"/>
</dbReference>
<evidence type="ECO:0000313" key="9">
    <source>
        <dbReference type="RefSeq" id="XP_026277596.1"/>
    </source>
</evidence>
<evidence type="ECO:0000256" key="5">
    <source>
        <dbReference type="ARBA" id="ARBA00023273"/>
    </source>
</evidence>
<keyword evidence="3" id="KW-0963">Cytoplasm</keyword>
<dbReference type="GO" id="GO:0005856">
    <property type="term" value="C:cytoskeleton"/>
    <property type="evidence" value="ECO:0007669"/>
    <property type="project" value="UniProtKB-SubCell"/>
</dbReference>
<evidence type="ECO:0000256" key="3">
    <source>
        <dbReference type="ARBA" id="ARBA00022490"/>
    </source>
</evidence>
<dbReference type="Pfam" id="PF14886">
    <property type="entry name" value="FAM183"/>
    <property type="match status" value="1"/>
</dbReference>
<feature type="region of interest" description="Disordered" evidence="7">
    <location>
        <begin position="69"/>
        <end position="94"/>
    </location>
</feature>
<proteinExistence type="inferred from homology"/>
<dbReference type="RefSeq" id="XP_026277596.1">
    <property type="nucleotide sequence ID" value="XM_026421811.2"/>
</dbReference>
<dbReference type="OrthoDB" id="446290at2759"/>